<protein>
    <recommendedName>
        <fullName evidence="5">RRM domain-containing protein</fullName>
    </recommendedName>
</protein>
<dbReference type="Pfam" id="PF14304">
    <property type="entry name" value="CSTF_C"/>
    <property type="match status" value="1"/>
</dbReference>
<proteinExistence type="predicted"/>
<dbReference type="PANTHER" id="PTHR45735:SF2">
    <property type="entry name" value="CLEAVAGE STIMULATION FACTOR SUBUNIT 2"/>
    <property type="match status" value="1"/>
</dbReference>
<dbReference type="OrthoDB" id="2018252at2759"/>
<dbReference type="FunFam" id="1.25.40.630:FF:000002">
    <property type="entry name" value="Cleavage stimulating factor 64"/>
    <property type="match status" value="1"/>
</dbReference>
<dbReference type="PANTHER" id="PTHR45735">
    <property type="entry name" value="CLEAVAGE STIMULATION FACTOR SUBUNIT 2"/>
    <property type="match status" value="1"/>
</dbReference>
<dbReference type="Pfam" id="PF00076">
    <property type="entry name" value="RRM_1"/>
    <property type="match status" value="1"/>
</dbReference>
<feature type="domain" description="RRM" evidence="5">
    <location>
        <begin position="10"/>
        <end position="88"/>
    </location>
</feature>
<dbReference type="InterPro" id="IPR035979">
    <property type="entry name" value="RBD_domain_sf"/>
</dbReference>
<gene>
    <name evidence="6" type="ORF">MUK42_14296</name>
</gene>
<dbReference type="Pfam" id="PF14327">
    <property type="entry name" value="CSTF2_hinge"/>
    <property type="match status" value="1"/>
</dbReference>
<dbReference type="PROSITE" id="PS50102">
    <property type="entry name" value="RRM"/>
    <property type="match status" value="1"/>
</dbReference>
<dbReference type="InterPro" id="IPR038192">
    <property type="entry name" value="CSTF_C_sf"/>
</dbReference>
<accession>A0A9E7LDG8</accession>
<evidence type="ECO:0000256" key="2">
    <source>
        <dbReference type="ARBA" id="ARBA00023242"/>
    </source>
</evidence>
<dbReference type="InterPro" id="IPR000504">
    <property type="entry name" value="RRM_dom"/>
</dbReference>
<dbReference type="FunFam" id="3.30.70.330:FF:000378">
    <property type="entry name" value="Cleavage stimulating factor 64"/>
    <property type="match status" value="1"/>
</dbReference>
<keyword evidence="3" id="KW-0694">RNA-binding</keyword>
<evidence type="ECO:0000313" key="7">
    <source>
        <dbReference type="Proteomes" id="UP001055439"/>
    </source>
</evidence>
<dbReference type="AlphaFoldDB" id="A0A9E7LDG8"/>
<comment type="subcellular location">
    <subcellularLocation>
        <location evidence="1">Nucleus</location>
    </subcellularLocation>
</comment>
<feature type="region of interest" description="Disordered" evidence="4">
    <location>
        <begin position="231"/>
        <end position="264"/>
    </location>
</feature>
<sequence length="473" mass="50757">MAASGGSQHRCVFVGNIPYDATEEQLIQICEEVGPVVSFRLVFDRETGKPKGYGFCEYKDEETALSARRNLQGYEINGRQLRVDFAENDKNADRNREQGRGGPGLASSADVQKQFSGAPILGDSTLHQPLGLSLAATAASVMAGVLGGAQTSNAQNVLQSQPGVGNDPLTHYLSRLSRHQLHEIMSEIKALTTKNKALAHQLLQASPQLSKALFQAQIMLGMVTPQMMQMAGSGQSSISSSQFSSHLGQASSQTLGGKLSKPPETLVPITSQSPTGLSNVQPLSVGLETLPRQISTSSADSVRTSRISTQSLSGGSVDRTSMAAHILEPISYPPSKLRRLEDGSGATQTLITNPAVNNAALQTLGSGTVAGSQTIVTDSVGHSEKQMPQLNSYLLPKDKPEYPEYTREPKHWDGLMTSSSRLYWDGLDIKLPPEVESALLQQVLSLTPEQLSSLPLEQQQQVLQLQQMLSASK</sequence>
<dbReference type="GO" id="GO:0003729">
    <property type="term" value="F:mRNA binding"/>
    <property type="evidence" value="ECO:0007669"/>
    <property type="project" value="TreeGrafter"/>
</dbReference>
<evidence type="ECO:0000313" key="6">
    <source>
        <dbReference type="EMBL" id="URE49506.1"/>
    </source>
</evidence>
<dbReference type="GO" id="GO:0005847">
    <property type="term" value="C:mRNA cleavage and polyadenylation specificity factor complex"/>
    <property type="evidence" value="ECO:0007669"/>
    <property type="project" value="TreeGrafter"/>
</dbReference>
<keyword evidence="2" id="KW-0539">Nucleus</keyword>
<dbReference type="GO" id="GO:0031124">
    <property type="term" value="P:mRNA 3'-end processing"/>
    <property type="evidence" value="ECO:0007669"/>
    <property type="project" value="InterPro"/>
</dbReference>
<feature type="region of interest" description="Disordered" evidence="4">
    <location>
        <begin position="294"/>
        <end position="316"/>
    </location>
</feature>
<dbReference type="CDD" id="cd12398">
    <property type="entry name" value="RRM_CSTF2_RNA15_like"/>
    <property type="match status" value="1"/>
</dbReference>
<evidence type="ECO:0000259" key="5">
    <source>
        <dbReference type="PROSITE" id="PS50102"/>
    </source>
</evidence>
<evidence type="ECO:0000256" key="4">
    <source>
        <dbReference type="SAM" id="MobiDB-lite"/>
    </source>
</evidence>
<feature type="compositionally biased region" description="Low complexity" evidence="4">
    <location>
        <begin position="231"/>
        <end position="252"/>
    </location>
</feature>
<dbReference type="InterPro" id="IPR025742">
    <property type="entry name" value="CSTF2_hinge"/>
</dbReference>
<dbReference type="Gene3D" id="1.10.20.70">
    <property type="entry name" value="Transcription termination and cleavage factor, C-terminal domain"/>
    <property type="match status" value="1"/>
</dbReference>
<feature type="compositionally biased region" description="Polar residues" evidence="4">
    <location>
        <begin position="294"/>
        <end position="314"/>
    </location>
</feature>
<name>A0A9E7LDG8_9LILI</name>
<dbReference type="InterPro" id="IPR012677">
    <property type="entry name" value="Nucleotide-bd_a/b_plait_sf"/>
</dbReference>
<organism evidence="6 7">
    <name type="scientific">Musa troglodytarum</name>
    <name type="common">fe'i banana</name>
    <dbReference type="NCBI Taxonomy" id="320322"/>
    <lineage>
        <taxon>Eukaryota</taxon>
        <taxon>Viridiplantae</taxon>
        <taxon>Streptophyta</taxon>
        <taxon>Embryophyta</taxon>
        <taxon>Tracheophyta</taxon>
        <taxon>Spermatophyta</taxon>
        <taxon>Magnoliopsida</taxon>
        <taxon>Liliopsida</taxon>
        <taxon>Zingiberales</taxon>
        <taxon>Musaceae</taxon>
        <taxon>Musa</taxon>
    </lineage>
</organism>
<dbReference type="InterPro" id="IPR026896">
    <property type="entry name" value="CSTF_C"/>
</dbReference>
<dbReference type="Gene3D" id="3.30.70.330">
    <property type="match status" value="1"/>
</dbReference>
<dbReference type="Proteomes" id="UP001055439">
    <property type="component" value="Chromosome 9"/>
</dbReference>
<dbReference type="Gene3D" id="1.25.40.630">
    <property type="match status" value="1"/>
</dbReference>
<evidence type="ECO:0000256" key="3">
    <source>
        <dbReference type="PROSITE-ProRule" id="PRU00176"/>
    </source>
</evidence>
<feature type="region of interest" description="Disordered" evidence="4">
    <location>
        <begin position="85"/>
        <end position="109"/>
    </location>
</feature>
<evidence type="ECO:0000256" key="1">
    <source>
        <dbReference type="ARBA" id="ARBA00004123"/>
    </source>
</evidence>
<dbReference type="SMART" id="SM00360">
    <property type="entry name" value="RRM"/>
    <property type="match status" value="1"/>
</dbReference>
<feature type="compositionally biased region" description="Basic and acidic residues" evidence="4">
    <location>
        <begin position="85"/>
        <end position="99"/>
    </location>
</feature>
<dbReference type="EMBL" id="CP097511">
    <property type="protein sequence ID" value="URE49506.1"/>
    <property type="molecule type" value="Genomic_DNA"/>
</dbReference>
<dbReference type="SUPFAM" id="SSF54928">
    <property type="entry name" value="RNA-binding domain, RBD"/>
    <property type="match status" value="1"/>
</dbReference>
<keyword evidence="7" id="KW-1185">Reference proteome</keyword>
<reference evidence="6" key="1">
    <citation type="submission" date="2022-05" db="EMBL/GenBank/DDBJ databases">
        <title>The Musa troglodytarum L. genome provides insights into the mechanism of non-climacteric behaviour and enrichment of carotenoids.</title>
        <authorList>
            <person name="Wang J."/>
        </authorList>
    </citation>
    <scope>NUCLEOTIDE SEQUENCE</scope>
    <source>
        <tissue evidence="6">Leaf</tissue>
    </source>
</reference>